<evidence type="ECO:0000256" key="3">
    <source>
        <dbReference type="ARBA" id="ARBA00007931"/>
    </source>
</evidence>
<dbReference type="InterPro" id="IPR004387">
    <property type="entry name" value="Pept_M50_Zn"/>
</dbReference>
<evidence type="ECO:0000256" key="10">
    <source>
        <dbReference type="ARBA" id="ARBA00023136"/>
    </source>
</evidence>
<feature type="domain" description="PDZ" evidence="12">
    <location>
        <begin position="117"/>
        <end position="188"/>
    </location>
</feature>
<reference evidence="13 14" key="2">
    <citation type="submission" date="2018-06" db="EMBL/GenBank/DDBJ databases">
        <title>Metagenomic assembly of (sub)arctic Cyanobacteria and their associated microbiome from non-axenic cultures.</title>
        <authorList>
            <person name="Baurain D."/>
        </authorList>
    </citation>
    <scope>NUCLEOTIDE SEQUENCE [LARGE SCALE GENOMIC DNA]</scope>
    <source>
        <strain evidence="13">ULC066bin1</strain>
    </source>
</reference>
<accession>A0A2W4W5W8</accession>
<organism evidence="13 14">
    <name type="scientific">Pseudanabaena frigida</name>
    <dbReference type="NCBI Taxonomy" id="945775"/>
    <lineage>
        <taxon>Bacteria</taxon>
        <taxon>Bacillati</taxon>
        <taxon>Cyanobacteriota</taxon>
        <taxon>Cyanophyceae</taxon>
        <taxon>Pseudanabaenales</taxon>
        <taxon>Pseudanabaenaceae</taxon>
        <taxon>Pseudanabaena</taxon>
    </lineage>
</organism>
<keyword evidence="5 11" id="KW-0812">Transmembrane</keyword>
<protein>
    <recommendedName>
        <fullName evidence="11">Zinc metalloprotease</fullName>
        <ecNumber evidence="11">3.4.24.-</ecNumber>
    </recommendedName>
</protein>
<proteinExistence type="inferred from homology"/>
<evidence type="ECO:0000256" key="2">
    <source>
        <dbReference type="ARBA" id="ARBA00004141"/>
    </source>
</evidence>
<dbReference type="SUPFAM" id="SSF50156">
    <property type="entry name" value="PDZ domain-like"/>
    <property type="match status" value="1"/>
</dbReference>
<evidence type="ECO:0000256" key="4">
    <source>
        <dbReference type="ARBA" id="ARBA00022670"/>
    </source>
</evidence>
<comment type="cofactor">
    <cofactor evidence="1 11">
        <name>Zn(2+)</name>
        <dbReference type="ChEBI" id="CHEBI:29105"/>
    </cofactor>
</comment>
<dbReference type="CDD" id="cd06163">
    <property type="entry name" value="S2P-M50_PDZ_RseP-like"/>
    <property type="match status" value="1"/>
</dbReference>
<evidence type="ECO:0000256" key="7">
    <source>
        <dbReference type="ARBA" id="ARBA00022833"/>
    </source>
</evidence>
<dbReference type="InterPro" id="IPR041489">
    <property type="entry name" value="PDZ_6"/>
</dbReference>
<comment type="subcellular location">
    <subcellularLocation>
        <location evidence="2">Membrane</location>
        <topology evidence="2">Multi-pass membrane protein</topology>
    </subcellularLocation>
</comment>
<keyword evidence="11" id="KW-0479">Metal-binding</keyword>
<name>A0A2W4W5W8_9CYAN</name>
<gene>
    <name evidence="13" type="primary">rseP</name>
    <name evidence="13" type="ORF">DCF19_13325</name>
</gene>
<keyword evidence="7 11" id="KW-0862">Zinc</keyword>
<keyword evidence="9 11" id="KW-0482">Metalloprotease</keyword>
<keyword evidence="10 11" id="KW-0472">Membrane</keyword>
<comment type="caution">
    <text evidence="11">Lacks conserved residue(s) required for the propagation of feature annotation.</text>
</comment>
<dbReference type="Pfam" id="PF02163">
    <property type="entry name" value="Peptidase_M50"/>
    <property type="match status" value="1"/>
</dbReference>
<dbReference type="Pfam" id="PF17820">
    <property type="entry name" value="PDZ_6"/>
    <property type="match status" value="1"/>
</dbReference>
<keyword evidence="8 11" id="KW-1133">Transmembrane helix</keyword>
<dbReference type="EC" id="3.4.24.-" evidence="11"/>
<evidence type="ECO:0000313" key="13">
    <source>
        <dbReference type="EMBL" id="PZO39862.1"/>
    </source>
</evidence>
<comment type="caution">
    <text evidence="13">The sequence shown here is derived from an EMBL/GenBank/DDBJ whole genome shotgun (WGS) entry which is preliminary data.</text>
</comment>
<comment type="similarity">
    <text evidence="3 11">Belongs to the peptidase M50B family.</text>
</comment>
<dbReference type="GO" id="GO:0046872">
    <property type="term" value="F:metal ion binding"/>
    <property type="evidence" value="ECO:0007669"/>
    <property type="project" value="UniProtKB-KW"/>
</dbReference>
<keyword evidence="6 11" id="KW-0378">Hydrolase</keyword>
<feature type="transmembrane region" description="Helical" evidence="11">
    <location>
        <begin position="92"/>
        <end position="122"/>
    </location>
</feature>
<dbReference type="EMBL" id="QBML01000016">
    <property type="protein sequence ID" value="PZO39862.1"/>
    <property type="molecule type" value="Genomic_DNA"/>
</dbReference>
<dbReference type="PANTHER" id="PTHR42837">
    <property type="entry name" value="REGULATOR OF SIGMA-E PROTEASE RSEP"/>
    <property type="match status" value="1"/>
</dbReference>
<sequence>MSALPAIAVLAILILVHELGHFMAARLQGIHVNRFSIGFGPVLWKYQGKQTEYALRAIPLGGYVGFPDDDEDSDIPANDPNLMKNRPIIDRAIVIGAGVISNFVFAYLVLLVMTLSVGIGTVDQPGVRIAKILEPDAPAAVAGLQAGDIVLSANGIKFDTSLTTLDRFQTLIAKNANQAVDLVVDRNGQSLQFPILPQGESDKGRIGVRLDFTGKPHRRAVHNLGEALDNATQSFERLVVMTVQGLKQLATNFQNTASQLSGPVAIVAMGSELVKSDAAALFDFTAIISINLAIINILPLPALDGGQLVFLAIEALRGGKPLPEELQNNVMQGGLVILLGLGVVMIFKDSFNLLQQSGLSPL</sequence>
<evidence type="ECO:0000313" key="14">
    <source>
        <dbReference type="Proteomes" id="UP000249467"/>
    </source>
</evidence>
<evidence type="ECO:0000256" key="5">
    <source>
        <dbReference type="ARBA" id="ARBA00022692"/>
    </source>
</evidence>
<dbReference type="GO" id="GO:0004222">
    <property type="term" value="F:metalloendopeptidase activity"/>
    <property type="evidence" value="ECO:0007669"/>
    <property type="project" value="InterPro"/>
</dbReference>
<dbReference type="InterPro" id="IPR008915">
    <property type="entry name" value="Peptidase_M50"/>
</dbReference>
<dbReference type="NCBIfam" id="TIGR00054">
    <property type="entry name" value="RIP metalloprotease RseP"/>
    <property type="match status" value="1"/>
</dbReference>
<evidence type="ECO:0000256" key="6">
    <source>
        <dbReference type="ARBA" id="ARBA00022801"/>
    </source>
</evidence>
<evidence type="ECO:0000259" key="12">
    <source>
        <dbReference type="PROSITE" id="PS50106"/>
    </source>
</evidence>
<dbReference type="Proteomes" id="UP000249467">
    <property type="component" value="Unassembled WGS sequence"/>
</dbReference>
<dbReference type="GO" id="GO:0016020">
    <property type="term" value="C:membrane"/>
    <property type="evidence" value="ECO:0007669"/>
    <property type="project" value="UniProtKB-SubCell"/>
</dbReference>
<dbReference type="Gene3D" id="2.30.42.10">
    <property type="match status" value="1"/>
</dbReference>
<dbReference type="InterPro" id="IPR036034">
    <property type="entry name" value="PDZ_sf"/>
</dbReference>
<dbReference type="PROSITE" id="PS50106">
    <property type="entry name" value="PDZ"/>
    <property type="match status" value="1"/>
</dbReference>
<evidence type="ECO:0000256" key="9">
    <source>
        <dbReference type="ARBA" id="ARBA00023049"/>
    </source>
</evidence>
<dbReference type="SMART" id="SM00228">
    <property type="entry name" value="PDZ"/>
    <property type="match status" value="1"/>
</dbReference>
<dbReference type="GO" id="GO:0006508">
    <property type="term" value="P:proteolysis"/>
    <property type="evidence" value="ECO:0007669"/>
    <property type="project" value="UniProtKB-KW"/>
</dbReference>
<evidence type="ECO:0000256" key="11">
    <source>
        <dbReference type="RuleBase" id="RU362031"/>
    </source>
</evidence>
<reference evidence="13 14" key="1">
    <citation type="submission" date="2018-04" db="EMBL/GenBank/DDBJ databases">
        <authorList>
            <person name="Go L.Y."/>
            <person name="Mitchell J.A."/>
        </authorList>
    </citation>
    <scope>NUCLEOTIDE SEQUENCE [LARGE SCALE GENOMIC DNA]</scope>
    <source>
        <strain evidence="13">ULC066bin1</strain>
    </source>
</reference>
<dbReference type="PANTHER" id="PTHR42837:SF2">
    <property type="entry name" value="MEMBRANE METALLOPROTEASE ARASP2, CHLOROPLASTIC-RELATED"/>
    <property type="match status" value="1"/>
</dbReference>
<evidence type="ECO:0000256" key="8">
    <source>
        <dbReference type="ARBA" id="ARBA00022989"/>
    </source>
</evidence>
<dbReference type="InterPro" id="IPR001478">
    <property type="entry name" value="PDZ"/>
</dbReference>
<evidence type="ECO:0000256" key="1">
    <source>
        <dbReference type="ARBA" id="ARBA00001947"/>
    </source>
</evidence>
<keyword evidence="4 13" id="KW-0645">Protease</keyword>
<dbReference type="AlphaFoldDB" id="A0A2W4W5W8"/>